<dbReference type="GO" id="GO:0004605">
    <property type="term" value="F:phosphatidate cytidylyltransferase activity"/>
    <property type="evidence" value="ECO:0007669"/>
    <property type="project" value="UniProtKB-EC"/>
</dbReference>
<dbReference type="RefSeq" id="WP_092906080.1">
    <property type="nucleotide sequence ID" value="NZ_FOUZ01000002.1"/>
</dbReference>
<keyword evidence="12 18" id="KW-0548">Nucleotidyltransferase</keyword>
<evidence type="ECO:0000256" key="7">
    <source>
        <dbReference type="ARBA" id="ARBA00019373"/>
    </source>
</evidence>
<keyword evidence="9" id="KW-0444">Lipid biosynthesis</keyword>
<accession>A0A1I4T9K5</accession>
<dbReference type="AlphaFoldDB" id="A0A1I4T9K5"/>
<organism evidence="20 21">
    <name type="scientific">Algoriella xinjiangensis</name>
    <dbReference type="NCBI Taxonomy" id="684065"/>
    <lineage>
        <taxon>Bacteria</taxon>
        <taxon>Pseudomonadati</taxon>
        <taxon>Bacteroidota</taxon>
        <taxon>Flavobacteriia</taxon>
        <taxon>Flavobacteriales</taxon>
        <taxon>Weeksellaceae</taxon>
        <taxon>Algoriella</taxon>
    </lineage>
</organism>
<evidence type="ECO:0000256" key="15">
    <source>
        <dbReference type="ARBA" id="ARBA00023136"/>
    </source>
</evidence>
<evidence type="ECO:0000256" key="14">
    <source>
        <dbReference type="ARBA" id="ARBA00023098"/>
    </source>
</evidence>
<evidence type="ECO:0000313" key="21">
    <source>
        <dbReference type="Proteomes" id="UP000199149"/>
    </source>
</evidence>
<feature type="transmembrane region" description="Helical" evidence="19">
    <location>
        <begin position="90"/>
        <end position="107"/>
    </location>
</feature>
<dbReference type="STRING" id="684065.SAMN05421738_102109"/>
<dbReference type="EMBL" id="FOUZ01000002">
    <property type="protein sequence ID" value="SFM73250.1"/>
    <property type="molecule type" value="Genomic_DNA"/>
</dbReference>
<dbReference type="Pfam" id="PF01148">
    <property type="entry name" value="CTP_transf_1"/>
    <property type="match status" value="1"/>
</dbReference>
<comment type="catalytic activity">
    <reaction evidence="1 18">
        <text>a 1,2-diacyl-sn-glycero-3-phosphate + CTP + H(+) = a CDP-1,2-diacyl-sn-glycerol + diphosphate</text>
        <dbReference type="Rhea" id="RHEA:16229"/>
        <dbReference type="ChEBI" id="CHEBI:15378"/>
        <dbReference type="ChEBI" id="CHEBI:33019"/>
        <dbReference type="ChEBI" id="CHEBI:37563"/>
        <dbReference type="ChEBI" id="CHEBI:58332"/>
        <dbReference type="ChEBI" id="CHEBI:58608"/>
        <dbReference type="EC" id="2.7.7.41"/>
    </reaction>
</comment>
<comment type="subcellular location">
    <subcellularLocation>
        <location evidence="2">Cell membrane</location>
        <topology evidence="2">Multi-pass membrane protein</topology>
    </subcellularLocation>
</comment>
<keyword evidence="8" id="KW-1003">Cell membrane</keyword>
<evidence type="ECO:0000256" key="16">
    <source>
        <dbReference type="ARBA" id="ARBA00023209"/>
    </source>
</evidence>
<keyword evidence="13 19" id="KW-1133">Transmembrane helix</keyword>
<evidence type="ECO:0000256" key="9">
    <source>
        <dbReference type="ARBA" id="ARBA00022516"/>
    </source>
</evidence>
<reference evidence="21" key="1">
    <citation type="submission" date="2016-10" db="EMBL/GenBank/DDBJ databases">
        <authorList>
            <person name="Varghese N."/>
            <person name="Submissions S."/>
        </authorList>
    </citation>
    <scope>NUCLEOTIDE SEQUENCE [LARGE SCALE GENOMIC DNA]</scope>
    <source>
        <strain evidence="21">XJ109</strain>
    </source>
</reference>
<evidence type="ECO:0000256" key="17">
    <source>
        <dbReference type="ARBA" id="ARBA00023264"/>
    </source>
</evidence>
<comment type="similarity">
    <text evidence="5 18">Belongs to the CDS family.</text>
</comment>
<feature type="transmembrane region" description="Helical" evidence="19">
    <location>
        <begin position="54"/>
        <end position="70"/>
    </location>
</feature>
<dbReference type="UniPathway" id="UPA00557">
    <property type="reaction ID" value="UER00614"/>
</dbReference>
<evidence type="ECO:0000256" key="4">
    <source>
        <dbReference type="ARBA" id="ARBA00005189"/>
    </source>
</evidence>
<gene>
    <name evidence="20" type="ORF">SAMN05421738_102109</name>
</gene>
<evidence type="ECO:0000256" key="5">
    <source>
        <dbReference type="ARBA" id="ARBA00010185"/>
    </source>
</evidence>
<keyword evidence="15 19" id="KW-0472">Membrane</keyword>
<evidence type="ECO:0000256" key="8">
    <source>
        <dbReference type="ARBA" id="ARBA00022475"/>
    </source>
</evidence>
<dbReference type="Proteomes" id="UP000199149">
    <property type="component" value="Unassembled WGS sequence"/>
</dbReference>
<protein>
    <recommendedName>
        <fullName evidence="7 18">Phosphatidate cytidylyltransferase</fullName>
        <ecNumber evidence="6 18">2.7.7.41</ecNumber>
    </recommendedName>
</protein>
<dbReference type="OrthoDB" id="9799199at2"/>
<keyword evidence="16" id="KW-0594">Phospholipid biosynthesis</keyword>
<feature type="transmembrane region" description="Helical" evidence="19">
    <location>
        <begin position="258"/>
        <end position="278"/>
    </location>
</feature>
<dbReference type="EC" id="2.7.7.41" evidence="6 18"/>
<keyword evidence="17" id="KW-1208">Phospholipid metabolism</keyword>
<evidence type="ECO:0000256" key="11">
    <source>
        <dbReference type="ARBA" id="ARBA00022692"/>
    </source>
</evidence>
<keyword evidence="11 18" id="KW-0812">Transmembrane</keyword>
<evidence type="ECO:0000256" key="10">
    <source>
        <dbReference type="ARBA" id="ARBA00022679"/>
    </source>
</evidence>
<evidence type="ECO:0000256" key="3">
    <source>
        <dbReference type="ARBA" id="ARBA00005119"/>
    </source>
</evidence>
<proteinExistence type="inferred from homology"/>
<feature type="transmembrane region" description="Helical" evidence="19">
    <location>
        <begin position="119"/>
        <end position="137"/>
    </location>
</feature>
<dbReference type="GO" id="GO:0005886">
    <property type="term" value="C:plasma membrane"/>
    <property type="evidence" value="ECO:0007669"/>
    <property type="project" value="UniProtKB-SubCell"/>
</dbReference>
<evidence type="ECO:0000256" key="12">
    <source>
        <dbReference type="ARBA" id="ARBA00022695"/>
    </source>
</evidence>
<evidence type="ECO:0000256" key="13">
    <source>
        <dbReference type="ARBA" id="ARBA00022989"/>
    </source>
</evidence>
<evidence type="ECO:0000256" key="19">
    <source>
        <dbReference type="SAM" id="Phobius"/>
    </source>
</evidence>
<evidence type="ECO:0000256" key="2">
    <source>
        <dbReference type="ARBA" id="ARBA00004651"/>
    </source>
</evidence>
<dbReference type="PANTHER" id="PTHR46382">
    <property type="entry name" value="PHOSPHATIDATE CYTIDYLYLTRANSFERASE"/>
    <property type="match status" value="1"/>
</dbReference>
<keyword evidence="21" id="KW-1185">Reference proteome</keyword>
<keyword evidence="14" id="KW-0443">Lipid metabolism</keyword>
<evidence type="ECO:0000256" key="18">
    <source>
        <dbReference type="RuleBase" id="RU003938"/>
    </source>
</evidence>
<name>A0A1I4T9K5_9FLAO</name>
<comment type="pathway">
    <text evidence="4">Lipid metabolism.</text>
</comment>
<dbReference type="InterPro" id="IPR000374">
    <property type="entry name" value="PC_trans"/>
</dbReference>
<keyword evidence="10 18" id="KW-0808">Transferase</keyword>
<feature type="transmembrane region" description="Helical" evidence="19">
    <location>
        <begin position="191"/>
        <end position="210"/>
    </location>
</feature>
<feature type="transmembrane region" description="Helical" evidence="19">
    <location>
        <begin position="149"/>
        <end position="170"/>
    </location>
</feature>
<evidence type="ECO:0000256" key="1">
    <source>
        <dbReference type="ARBA" id="ARBA00001698"/>
    </source>
</evidence>
<evidence type="ECO:0000313" key="20">
    <source>
        <dbReference type="EMBL" id="SFM73250.1"/>
    </source>
</evidence>
<dbReference type="PROSITE" id="PS01315">
    <property type="entry name" value="CDS"/>
    <property type="match status" value="1"/>
</dbReference>
<sequence>MKNLAVRAFSGLIYAIIIFLGTTIHPKGLISLMIVFGLFCLYEFFKITKLTSKIYQLGALLAALIVYGYYGKEFLEAFETSNHYYFYLKSLYFIIPVLFVFSIYIIFKSTNELLNDFGKATLGLTYIIAPFALALTLPSFDYNLGEKVMHYEVFFIFVLLWTSDSFAYITGNLIGKHKLAPKISGAKTWEGFFGGIVFTILTGFLIQKYFGENLHGNWMIIGLIVAALGPIGDLTESKLKRFFNVKDSSNLIPGHGGFLDRLDSFIFVVPFVYLYYLLVYTL</sequence>
<comment type="pathway">
    <text evidence="3 18">Phospholipid metabolism; CDP-diacylglycerol biosynthesis; CDP-diacylglycerol from sn-glycerol 3-phosphate: step 3/3.</text>
</comment>
<dbReference type="GO" id="GO:0016024">
    <property type="term" value="P:CDP-diacylglycerol biosynthetic process"/>
    <property type="evidence" value="ECO:0007669"/>
    <property type="project" value="UniProtKB-UniPathway"/>
</dbReference>
<feature type="transmembrane region" description="Helical" evidence="19">
    <location>
        <begin position="216"/>
        <end position="237"/>
    </location>
</feature>
<evidence type="ECO:0000256" key="6">
    <source>
        <dbReference type="ARBA" id="ARBA00012487"/>
    </source>
</evidence>
<dbReference type="PANTHER" id="PTHR46382:SF1">
    <property type="entry name" value="PHOSPHATIDATE CYTIDYLYLTRANSFERASE"/>
    <property type="match status" value="1"/>
</dbReference>
<feature type="transmembrane region" description="Helical" evidence="19">
    <location>
        <begin position="12"/>
        <end position="42"/>
    </location>
</feature>